<sequence>MYISDLGKNEMTLCELEVYAGVNAKVNYSFDFFESGLSEKEIIVQALLNGISSLIQQNNLEIKTHKKIRKIEHKFLDIKKKYVFFGPWKENKIIDKMVWDYDYNGNLVEWNWYRKDNLVRKVVISNNSNSRLSEQISYNFKNEIEKRVVYKYSQTGVLLEETYYTGDGSLKGKCVYENINDRIASTVFDDSDKIIAKIEYMLSEDNRILEVKGYNADDCLIIGFDYRYDSNGWKIEERCFLEGNIRSDKIVYKYDKECRRIEDISYDEKDVIRSIIKYTYDSNDNLIGEVYHSQIKLSPMGIGKGLYGHLEQESKIDIMYKYNSEDNWIKKVYLKFEKNLSSRPVSITYREIKYY</sequence>
<name>A0A7G9W6K8_ALKCA</name>
<dbReference type="Proteomes" id="UP000516160">
    <property type="component" value="Chromosome"/>
</dbReference>
<dbReference type="AlphaFoldDB" id="A0A7G9W6K8"/>
<proteinExistence type="predicted"/>
<protein>
    <recommendedName>
        <fullName evidence="3">YD repeat-containing protein</fullName>
    </recommendedName>
</protein>
<reference evidence="1 2" key="1">
    <citation type="submission" date="2020-07" db="EMBL/GenBank/DDBJ databases">
        <title>Alkalicella. sp. LB2 genome.</title>
        <authorList>
            <person name="Postec A."/>
            <person name="Quemeneur M."/>
        </authorList>
    </citation>
    <scope>NUCLEOTIDE SEQUENCE [LARGE SCALE GENOMIC DNA]</scope>
    <source>
        <strain evidence="1 2">LB2</strain>
    </source>
</reference>
<keyword evidence="2" id="KW-1185">Reference proteome</keyword>
<dbReference type="RefSeq" id="WP_213167976.1">
    <property type="nucleotide sequence ID" value="NZ_CP058559.1"/>
</dbReference>
<dbReference type="EMBL" id="CP058559">
    <property type="protein sequence ID" value="QNO14320.1"/>
    <property type="molecule type" value="Genomic_DNA"/>
</dbReference>
<evidence type="ECO:0008006" key="3">
    <source>
        <dbReference type="Google" id="ProtNLM"/>
    </source>
</evidence>
<dbReference type="Gene3D" id="3.90.930.1">
    <property type="match status" value="1"/>
</dbReference>
<accession>A0A7G9W6K8</accession>
<dbReference type="KEGG" id="acae:HYG86_05800"/>
<organism evidence="1 2">
    <name type="scientific">Alkalicella caledoniensis</name>
    <dbReference type="NCBI Taxonomy" id="2731377"/>
    <lineage>
        <taxon>Bacteria</taxon>
        <taxon>Bacillati</taxon>
        <taxon>Bacillota</taxon>
        <taxon>Clostridia</taxon>
        <taxon>Eubacteriales</taxon>
        <taxon>Proteinivoracaceae</taxon>
        <taxon>Alkalicella</taxon>
    </lineage>
</organism>
<evidence type="ECO:0000313" key="1">
    <source>
        <dbReference type="EMBL" id="QNO14320.1"/>
    </source>
</evidence>
<gene>
    <name evidence="1" type="ORF">HYG86_05800</name>
</gene>
<evidence type="ECO:0000313" key="2">
    <source>
        <dbReference type="Proteomes" id="UP000516160"/>
    </source>
</evidence>